<evidence type="ECO:0000313" key="18">
    <source>
        <dbReference type="EMBL" id="PKY97927.1"/>
    </source>
</evidence>
<keyword evidence="10" id="KW-0547">Nucleotide-binding</keyword>
<evidence type="ECO:0000256" key="14">
    <source>
        <dbReference type="ARBA" id="ARBA00023152"/>
    </source>
</evidence>
<dbReference type="EC" id="2.7.1.11" evidence="5"/>
<dbReference type="Proteomes" id="UP000234778">
    <property type="component" value="Unassembled WGS sequence"/>
</dbReference>
<dbReference type="FunFam" id="3.40.50.460:FF:000007">
    <property type="entry name" value="ATP-dependent 6-phosphofructokinase"/>
    <property type="match status" value="1"/>
</dbReference>
<evidence type="ECO:0000256" key="2">
    <source>
        <dbReference type="ARBA" id="ARBA00002659"/>
    </source>
</evidence>
<dbReference type="GeneID" id="81709309"/>
<evidence type="ECO:0000256" key="3">
    <source>
        <dbReference type="ARBA" id="ARBA00004496"/>
    </source>
</evidence>
<evidence type="ECO:0000256" key="6">
    <source>
        <dbReference type="ARBA" id="ARBA00022490"/>
    </source>
</evidence>
<comment type="caution">
    <text evidence="18">The sequence shown here is derived from an EMBL/GenBank/DDBJ whole genome shotgun (WGS) entry which is preliminary data.</text>
</comment>
<dbReference type="GO" id="GO:0042802">
    <property type="term" value="F:identical protein binding"/>
    <property type="evidence" value="ECO:0007669"/>
    <property type="project" value="TreeGrafter"/>
</dbReference>
<feature type="domain" description="Phosphofructokinase" evidence="17">
    <location>
        <begin position="26"/>
        <end position="331"/>
    </location>
</feature>
<gene>
    <name evidence="18" type="ORF">CYJ26_10220</name>
</gene>
<dbReference type="EMBL" id="PKHA01000016">
    <property type="protein sequence ID" value="PKY97927.1"/>
    <property type="molecule type" value="Genomic_DNA"/>
</dbReference>
<dbReference type="GO" id="GO:0030388">
    <property type="term" value="P:fructose 1,6-bisphosphate metabolic process"/>
    <property type="evidence" value="ECO:0007669"/>
    <property type="project" value="TreeGrafter"/>
</dbReference>
<organism evidence="18 19">
    <name type="scientific">Actinomyces urogenitalis</name>
    <dbReference type="NCBI Taxonomy" id="103621"/>
    <lineage>
        <taxon>Bacteria</taxon>
        <taxon>Bacillati</taxon>
        <taxon>Actinomycetota</taxon>
        <taxon>Actinomycetes</taxon>
        <taxon>Actinomycetales</taxon>
        <taxon>Actinomycetaceae</taxon>
        <taxon>Actinomyces</taxon>
    </lineage>
</organism>
<evidence type="ECO:0000259" key="17">
    <source>
        <dbReference type="Pfam" id="PF00365"/>
    </source>
</evidence>
<dbReference type="InterPro" id="IPR015912">
    <property type="entry name" value="Phosphofructokinase_CS"/>
</dbReference>
<dbReference type="InterPro" id="IPR035966">
    <property type="entry name" value="PKF_sf"/>
</dbReference>
<dbReference type="UniPathway" id="UPA00109">
    <property type="reaction ID" value="UER00182"/>
</dbReference>
<dbReference type="Pfam" id="PF00365">
    <property type="entry name" value="PFK"/>
    <property type="match status" value="2"/>
</dbReference>
<evidence type="ECO:0000256" key="12">
    <source>
        <dbReference type="ARBA" id="ARBA00022840"/>
    </source>
</evidence>
<sequence>MDQHATRPEPTTSQEAILTPDGERVRVGILTSGGDAQGMNAAVRAVVRATLRMGAQPYAVMEGWAGAVAGGDGIRPLEWDSVGSILHKGGTIIGTARSAEFRERSGQLDAAAHLLEHGIDRLVVIGGDGSLTGTNEFRHNWPGLVDELVASGRVSPEVGAAHPALIVTGIVGSIDNDLVGADMTIGTDSALHRILEAIDDISSTAASHQRTFVVEVMGRHCGYLALMAAVAGGCDYVLVPELPPGEGWEEDMCLKLHKGRQAGRRESMVIVAEGATDREGNRITAEDVRVILKDRLGEDARVTILGHVQRGGQPSAYDRWMSTLLGCAAAREVLTATTDSEPVIIAERHNRIHRLPMMEQIAATRAVKDLVAAQDFEGAVAARGNSFGQMLSIFETMSTPPELDPAALGELHHEAAAPSASELAAARRVAIIHAGGLAPGMNTAARAAVRLGLDHGMTMLGVHGGFPGLIDGRVSELSWDDVEGWVGDGGAELGTRREIPTVEQLYTLGRSIESHRIDALLVIGGYNAYLASHLLVRERDRYPAFNIPIVCVPASIDNNLPGSELSIGADTALNNAVRSLDAVKQSAAASHRCFVTETMGRKCGYLTLMSAIAAGAEQVYLHEEGITLTQLAADSERMVESFRSGRKLYLVVRNERASENYTTDVLAKIFAQEGKGLYDVRQAIIGHVQQGGDPTPFDRIMATKLVHNALGLLAEELERGGTQSSYVGLVEGAIAHHPLERMYDQLDRDSRRPREQWWMGLREAVSLVSHSTGTLAPEQVPTFGPAGE</sequence>
<comment type="catalytic activity">
    <reaction evidence="16">
        <text>beta-D-fructose 6-phosphate + ATP = beta-D-fructose 1,6-bisphosphate + ADP + H(+)</text>
        <dbReference type="Rhea" id="RHEA:16109"/>
        <dbReference type="ChEBI" id="CHEBI:15378"/>
        <dbReference type="ChEBI" id="CHEBI:30616"/>
        <dbReference type="ChEBI" id="CHEBI:32966"/>
        <dbReference type="ChEBI" id="CHEBI:57634"/>
        <dbReference type="ChEBI" id="CHEBI:456216"/>
        <dbReference type="EC" id="2.7.1.11"/>
    </reaction>
</comment>
<comment type="subcellular location">
    <subcellularLocation>
        <location evidence="3">Cytoplasm</location>
    </subcellularLocation>
</comment>
<evidence type="ECO:0000256" key="7">
    <source>
        <dbReference type="ARBA" id="ARBA00022533"/>
    </source>
</evidence>
<keyword evidence="11 18" id="KW-0418">Kinase</keyword>
<keyword evidence="8" id="KW-0808">Transferase</keyword>
<dbReference type="Gene3D" id="3.40.50.450">
    <property type="match status" value="2"/>
</dbReference>
<dbReference type="InterPro" id="IPR000023">
    <property type="entry name" value="Phosphofructokinase_dom"/>
</dbReference>
<evidence type="ECO:0000256" key="16">
    <source>
        <dbReference type="ARBA" id="ARBA00048070"/>
    </source>
</evidence>
<dbReference type="PANTHER" id="PTHR13697">
    <property type="entry name" value="PHOSPHOFRUCTOKINASE"/>
    <property type="match status" value="1"/>
</dbReference>
<comment type="function">
    <text evidence="2">Catalyzes the phosphorylation of D-fructose 6-phosphate to fructose 1,6-bisphosphate by ATP, the first committing step of glycolysis.</text>
</comment>
<comment type="cofactor">
    <cofactor evidence="1">
        <name>Mg(2+)</name>
        <dbReference type="ChEBI" id="CHEBI:18420"/>
    </cofactor>
</comment>
<dbReference type="GO" id="GO:0016208">
    <property type="term" value="F:AMP binding"/>
    <property type="evidence" value="ECO:0007669"/>
    <property type="project" value="TreeGrafter"/>
</dbReference>
<dbReference type="InterPro" id="IPR009161">
    <property type="entry name" value="6-Pfructokinase_euk"/>
</dbReference>
<name>A0A2I1KQR3_9ACTO</name>
<evidence type="ECO:0000256" key="4">
    <source>
        <dbReference type="ARBA" id="ARBA00004679"/>
    </source>
</evidence>
<keyword evidence="9" id="KW-0479">Metal-binding</keyword>
<dbReference type="GO" id="GO:0005945">
    <property type="term" value="C:6-phosphofructokinase complex"/>
    <property type="evidence" value="ECO:0007669"/>
    <property type="project" value="TreeGrafter"/>
</dbReference>
<dbReference type="GO" id="GO:0003872">
    <property type="term" value="F:6-phosphofructokinase activity"/>
    <property type="evidence" value="ECO:0007669"/>
    <property type="project" value="UniProtKB-EC"/>
</dbReference>
<evidence type="ECO:0000256" key="5">
    <source>
        <dbReference type="ARBA" id="ARBA00012055"/>
    </source>
</evidence>
<keyword evidence="7" id="KW-0021">Allosteric enzyme</keyword>
<keyword evidence="13" id="KW-0460">Magnesium</keyword>
<comment type="similarity">
    <text evidence="15">Belongs to the phosphofructokinase type A (PFKA) family.</text>
</comment>
<dbReference type="InterPro" id="IPR022953">
    <property type="entry name" value="ATP_PFK"/>
</dbReference>
<dbReference type="Gene3D" id="3.40.50.460">
    <property type="entry name" value="Phosphofructokinase domain"/>
    <property type="match status" value="2"/>
</dbReference>
<comment type="pathway">
    <text evidence="4">Carbohydrate degradation; glycolysis; D-glyceraldehyde 3-phosphate and glycerone phosphate from D-glucose: step 3/4.</text>
</comment>
<dbReference type="PANTHER" id="PTHR13697:SF4">
    <property type="entry name" value="ATP-DEPENDENT 6-PHOSPHOFRUCTOKINASE"/>
    <property type="match status" value="1"/>
</dbReference>
<proteinExistence type="inferred from homology"/>
<dbReference type="PROSITE" id="PS00433">
    <property type="entry name" value="PHOSPHOFRUCTOKINASE"/>
    <property type="match status" value="2"/>
</dbReference>
<dbReference type="GO" id="GO:0061621">
    <property type="term" value="P:canonical glycolysis"/>
    <property type="evidence" value="ECO:0007669"/>
    <property type="project" value="TreeGrafter"/>
</dbReference>
<dbReference type="AlphaFoldDB" id="A0A2I1KQR3"/>
<evidence type="ECO:0000256" key="10">
    <source>
        <dbReference type="ARBA" id="ARBA00022741"/>
    </source>
</evidence>
<dbReference type="RefSeq" id="WP_101638381.1">
    <property type="nucleotide sequence ID" value="NZ_JAHAIH010000005.1"/>
</dbReference>
<keyword evidence="14" id="KW-0324">Glycolysis</keyword>
<reference evidence="18 19" key="1">
    <citation type="submission" date="2017-12" db="EMBL/GenBank/DDBJ databases">
        <title>Phylogenetic diversity of female urinary microbiome.</title>
        <authorList>
            <person name="Thomas-White K."/>
            <person name="Wolfe A.J."/>
        </authorList>
    </citation>
    <scope>NUCLEOTIDE SEQUENCE [LARGE SCALE GENOMIC DNA]</scope>
    <source>
        <strain evidence="18 19">UMB0319</strain>
    </source>
</reference>
<dbReference type="GO" id="GO:0048029">
    <property type="term" value="F:monosaccharide binding"/>
    <property type="evidence" value="ECO:0007669"/>
    <property type="project" value="TreeGrafter"/>
</dbReference>
<dbReference type="PRINTS" id="PR00476">
    <property type="entry name" value="PHFRCTKINASE"/>
</dbReference>
<feature type="domain" description="Phosphofructokinase" evidence="17">
    <location>
        <begin position="428"/>
        <end position="710"/>
    </location>
</feature>
<protein>
    <recommendedName>
        <fullName evidence="5">6-phosphofructokinase</fullName>
        <ecNumber evidence="5">2.7.1.11</ecNumber>
    </recommendedName>
</protein>
<keyword evidence="6" id="KW-0963">Cytoplasm</keyword>
<evidence type="ECO:0000313" key="19">
    <source>
        <dbReference type="Proteomes" id="UP000234778"/>
    </source>
</evidence>
<evidence type="ECO:0000256" key="15">
    <source>
        <dbReference type="ARBA" id="ARBA00038478"/>
    </source>
</evidence>
<dbReference type="FunFam" id="3.40.50.460:FF:000008">
    <property type="entry name" value="ATP-dependent 6-phosphofructokinase"/>
    <property type="match status" value="1"/>
</dbReference>
<evidence type="ECO:0000256" key="13">
    <source>
        <dbReference type="ARBA" id="ARBA00022842"/>
    </source>
</evidence>
<evidence type="ECO:0000256" key="1">
    <source>
        <dbReference type="ARBA" id="ARBA00001946"/>
    </source>
</evidence>
<dbReference type="GO" id="GO:0070095">
    <property type="term" value="F:fructose-6-phosphate binding"/>
    <property type="evidence" value="ECO:0007669"/>
    <property type="project" value="TreeGrafter"/>
</dbReference>
<keyword evidence="12" id="KW-0067">ATP-binding</keyword>
<evidence type="ECO:0000256" key="11">
    <source>
        <dbReference type="ARBA" id="ARBA00022777"/>
    </source>
</evidence>
<dbReference type="NCBIfam" id="TIGR02478">
    <property type="entry name" value="6PF1K_euk"/>
    <property type="match status" value="1"/>
</dbReference>
<evidence type="ECO:0000256" key="9">
    <source>
        <dbReference type="ARBA" id="ARBA00022723"/>
    </source>
</evidence>
<dbReference type="GO" id="GO:0006002">
    <property type="term" value="P:fructose 6-phosphate metabolic process"/>
    <property type="evidence" value="ECO:0007669"/>
    <property type="project" value="InterPro"/>
</dbReference>
<dbReference type="GO" id="GO:0046872">
    <property type="term" value="F:metal ion binding"/>
    <property type="evidence" value="ECO:0007669"/>
    <property type="project" value="UniProtKB-KW"/>
</dbReference>
<accession>A0A2I1KQR3</accession>
<dbReference type="GO" id="GO:0005524">
    <property type="term" value="F:ATP binding"/>
    <property type="evidence" value="ECO:0007669"/>
    <property type="project" value="UniProtKB-KW"/>
</dbReference>
<dbReference type="SUPFAM" id="SSF53784">
    <property type="entry name" value="Phosphofructokinase"/>
    <property type="match status" value="2"/>
</dbReference>
<evidence type="ECO:0000256" key="8">
    <source>
        <dbReference type="ARBA" id="ARBA00022679"/>
    </source>
</evidence>